<protein>
    <submittedName>
        <fullName evidence="7">Transcriptional regulator, RpiR family</fullName>
    </submittedName>
</protein>
<dbReference type="Pfam" id="PF01380">
    <property type="entry name" value="SIS"/>
    <property type="match status" value="1"/>
</dbReference>
<dbReference type="PANTHER" id="PTHR30514:SF18">
    <property type="entry name" value="RPIR-FAMILY TRANSCRIPTIONAL REGULATOR"/>
    <property type="match status" value="1"/>
</dbReference>
<accession>A0A1H9KH95</accession>
<keyword evidence="8" id="KW-1185">Reference proteome</keyword>
<dbReference type="InterPro" id="IPR046348">
    <property type="entry name" value="SIS_dom_sf"/>
</dbReference>
<dbReference type="EMBL" id="FOET01000024">
    <property type="protein sequence ID" value="SEQ98501.1"/>
    <property type="molecule type" value="Genomic_DNA"/>
</dbReference>
<dbReference type="Proteomes" id="UP000199055">
    <property type="component" value="Unassembled WGS sequence"/>
</dbReference>
<dbReference type="PANTHER" id="PTHR30514">
    <property type="entry name" value="GLUCOKINASE"/>
    <property type="match status" value="1"/>
</dbReference>
<feature type="domain" description="SIS" evidence="6">
    <location>
        <begin position="146"/>
        <end position="284"/>
    </location>
</feature>
<keyword evidence="2" id="KW-0238">DNA-binding</keyword>
<dbReference type="CDD" id="cd05013">
    <property type="entry name" value="SIS_RpiR"/>
    <property type="match status" value="1"/>
</dbReference>
<dbReference type="GO" id="GO:0097367">
    <property type="term" value="F:carbohydrate derivative binding"/>
    <property type="evidence" value="ECO:0007669"/>
    <property type="project" value="InterPro"/>
</dbReference>
<evidence type="ECO:0000259" key="5">
    <source>
        <dbReference type="PROSITE" id="PS51071"/>
    </source>
</evidence>
<evidence type="ECO:0000259" key="6">
    <source>
        <dbReference type="PROSITE" id="PS51464"/>
    </source>
</evidence>
<dbReference type="InterPro" id="IPR035472">
    <property type="entry name" value="RpiR-like_SIS"/>
</dbReference>
<organism evidence="7 8">
    <name type="scientific">Streptomyces radiopugnans</name>
    <dbReference type="NCBI Taxonomy" id="403935"/>
    <lineage>
        <taxon>Bacteria</taxon>
        <taxon>Bacillati</taxon>
        <taxon>Actinomycetota</taxon>
        <taxon>Actinomycetes</taxon>
        <taxon>Kitasatosporales</taxon>
        <taxon>Streptomycetaceae</taxon>
        <taxon>Streptomyces</taxon>
    </lineage>
</organism>
<dbReference type="Gene3D" id="3.40.50.10490">
    <property type="entry name" value="Glucose-6-phosphate isomerase like protein, domain 1"/>
    <property type="match status" value="1"/>
</dbReference>
<dbReference type="STRING" id="403935.SAMN05216481_1244"/>
<dbReference type="RefSeq" id="WP_093663287.1">
    <property type="nucleotide sequence ID" value="NZ_FOET01000024.1"/>
</dbReference>
<name>A0A1H9KH95_9ACTN</name>
<dbReference type="AlphaFoldDB" id="A0A1H9KH95"/>
<dbReference type="InterPro" id="IPR036388">
    <property type="entry name" value="WH-like_DNA-bd_sf"/>
</dbReference>
<evidence type="ECO:0000313" key="7">
    <source>
        <dbReference type="EMBL" id="SEQ98501.1"/>
    </source>
</evidence>
<evidence type="ECO:0000256" key="2">
    <source>
        <dbReference type="ARBA" id="ARBA00023125"/>
    </source>
</evidence>
<dbReference type="InterPro" id="IPR047640">
    <property type="entry name" value="RpiR-like"/>
</dbReference>
<gene>
    <name evidence="7" type="ORF">SAMN05216481_1244</name>
</gene>
<feature type="region of interest" description="Disordered" evidence="4">
    <location>
        <begin position="1"/>
        <end position="20"/>
    </location>
</feature>
<evidence type="ECO:0000256" key="4">
    <source>
        <dbReference type="SAM" id="MobiDB-lite"/>
    </source>
</evidence>
<keyword evidence="3" id="KW-0804">Transcription</keyword>
<dbReference type="Pfam" id="PF01418">
    <property type="entry name" value="HTH_6"/>
    <property type="match status" value="1"/>
</dbReference>
<dbReference type="GO" id="GO:1901135">
    <property type="term" value="P:carbohydrate derivative metabolic process"/>
    <property type="evidence" value="ECO:0007669"/>
    <property type="project" value="InterPro"/>
</dbReference>
<dbReference type="InterPro" id="IPR000281">
    <property type="entry name" value="HTH_RpiR"/>
</dbReference>
<dbReference type="PROSITE" id="PS51071">
    <property type="entry name" value="HTH_RPIR"/>
    <property type="match status" value="1"/>
</dbReference>
<keyword evidence="1" id="KW-0805">Transcription regulation</keyword>
<dbReference type="Gene3D" id="1.10.10.10">
    <property type="entry name" value="Winged helix-like DNA-binding domain superfamily/Winged helix DNA-binding domain"/>
    <property type="match status" value="1"/>
</dbReference>
<dbReference type="GO" id="GO:0003700">
    <property type="term" value="F:DNA-binding transcription factor activity"/>
    <property type="evidence" value="ECO:0007669"/>
    <property type="project" value="InterPro"/>
</dbReference>
<evidence type="ECO:0000256" key="1">
    <source>
        <dbReference type="ARBA" id="ARBA00023015"/>
    </source>
</evidence>
<dbReference type="InterPro" id="IPR001347">
    <property type="entry name" value="SIS_dom"/>
</dbReference>
<sequence>MAAEGEASGADTAGRAAPGGVAESIRRRLGECTPAERKVARVLLAAYPSAGFETVARIAERAGVSAPTVIRFAHRLGYRGFPDFQRALRDELEQREASPVALYTATGFAERGGSPAAELLESSVASLTAALRATCAALPPEDLQGAVDLLADPRRRVLLTGGRFSGLHARYLGLHLVQIRDDVELLPEGAVERTAALARGGRRDVLAVFDFRRYEPALLELARLVAGRGGKVVLVTDGWLSPISAVADVVLPCQAPATTPYDSLVPALAVTEAVVTGVLGALGEAAQEHMRRGEDTARTLGLY</sequence>
<feature type="domain" description="HTH rpiR-type" evidence="5">
    <location>
        <begin position="19"/>
        <end position="95"/>
    </location>
</feature>
<dbReference type="SUPFAM" id="SSF53697">
    <property type="entry name" value="SIS domain"/>
    <property type="match status" value="1"/>
</dbReference>
<evidence type="ECO:0000313" key="8">
    <source>
        <dbReference type="Proteomes" id="UP000199055"/>
    </source>
</evidence>
<dbReference type="PROSITE" id="PS51464">
    <property type="entry name" value="SIS"/>
    <property type="match status" value="1"/>
</dbReference>
<dbReference type="SUPFAM" id="SSF46689">
    <property type="entry name" value="Homeodomain-like"/>
    <property type="match status" value="1"/>
</dbReference>
<reference evidence="7 8" key="1">
    <citation type="submission" date="2016-10" db="EMBL/GenBank/DDBJ databases">
        <authorList>
            <person name="de Groot N.N."/>
        </authorList>
    </citation>
    <scope>NUCLEOTIDE SEQUENCE [LARGE SCALE GENOMIC DNA]</scope>
    <source>
        <strain evidence="7 8">CGMCC 4.3519</strain>
    </source>
</reference>
<evidence type="ECO:0000256" key="3">
    <source>
        <dbReference type="ARBA" id="ARBA00023163"/>
    </source>
</evidence>
<dbReference type="GO" id="GO:0003677">
    <property type="term" value="F:DNA binding"/>
    <property type="evidence" value="ECO:0007669"/>
    <property type="project" value="UniProtKB-KW"/>
</dbReference>
<dbReference type="InterPro" id="IPR009057">
    <property type="entry name" value="Homeodomain-like_sf"/>
</dbReference>
<proteinExistence type="predicted"/>